<dbReference type="RefSeq" id="WP_077380413.1">
    <property type="nucleotide sequence ID" value="NZ_FTPD01000023.1"/>
</dbReference>
<keyword evidence="2" id="KW-1185">Reference proteome</keyword>
<name>A0A1R3VA35_9HYPH</name>
<dbReference type="EMBL" id="FTPD01000023">
    <property type="protein sequence ID" value="SIT56786.1"/>
    <property type="molecule type" value="Genomic_DNA"/>
</dbReference>
<protein>
    <submittedName>
        <fullName evidence="1">Uncharacterized protein</fullName>
    </submittedName>
</protein>
<dbReference type="AlphaFoldDB" id="A0A1R3VA35"/>
<accession>A0A1R3VA35</accession>
<proteinExistence type="predicted"/>
<evidence type="ECO:0000313" key="2">
    <source>
        <dbReference type="Proteomes" id="UP000188388"/>
    </source>
</evidence>
<reference evidence="2" key="1">
    <citation type="submission" date="2017-01" db="EMBL/GenBank/DDBJ databases">
        <authorList>
            <person name="Brunel B."/>
        </authorList>
    </citation>
    <scope>NUCLEOTIDE SEQUENCE [LARGE SCALE GENOMIC DNA]</scope>
</reference>
<organism evidence="1 2">
    <name type="scientific">Mesorhizobium prunaredense</name>
    <dbReference type="NCBI Taxonomy" id="1631249"/>
    <lineage>
        <taxon>Bacteria</taxon>
        <taxon>Pseudomonadati</taxon>
        <taxon>Pseudomonadota</taxon>
        <taxon>Alphaproteobacteria</taxon>
        <taxon>Hyphomicrobiales</taxon>
        <taxon>Phyllobacteriaceae</taxon>
        <taxon>Mesorhizobium</taxon>
    </lineage>
</organism>
<gene>
    <name evidence="1" type="ORF">BQ8794_30235</name>
</gene>
<sequence length="158" mass="17766">MANIKDTALDINAAPPSAEQLRMALLEEQMAEADKQEKLRARQNEELTKFTNSFLKDQVSNDELAMVRRLVMNAVKNGKYEALVYSFPSELCTDSGRAINSADPQWTETLQGKAKQLYERYVKNAKPQGYKLKAMVINFPGGMPGDIGFFLSWAPETK</sequence>
<evidence type="ECO:0000313" key="1">
    <source>
        <dbReference type="EMBL" id="SIT56786.1"/>
    </source>
</evidence>
<dbReference type="STRING" id="1631249.BQ8794_30235"/>
<dbReference type="Proteomes" id="UP000188388">
    <property type="component" value="Unassembled WGS sequence"/>
</dbReference>